<dbReference type="RefSeq" id="WP_387700887.1">
    <property type="nucleotide sequence ID" value="NZ_JBIAMX010000008.1"/>
</dbReference>
<dbReference type="InterPro" id="IPR058488">
    <property type="entry name" value="DUF8175"/>
</dbReference>
<dbReference type="Pfam" id="PF26526">
    <property type="entry name" value="DUF8175"/>
    <property type="match status" value="1"/>
</dbReference>
<keyword evidence="4" id="KW-1185">Reference proteome</keyword>
<gene>
    <name evidence="3" type="ORF">ACFYTF_15930</name>
</gene>
<evidence type="ECO:0000313" key="4">
    <source>
        <dbReference type="Proteomes" id="UP001601444"/>
    </source>
</evidence>
<evidence type="ECO:0000256" key="1">
    <source>
        <dbReference type="SAM" id="SignalP"/>
    </source>
</evidence>
<organism evidence="3 4">
    <name type="scientific">Nocardia thailandica</name>
    <dbReference type="NCBI Taxonomy" id="257275"/>
    <lineage>
        <taxon>Bacteria</taxon>
        <taxon>Bacillati</taxon>
        <taxon>Actinomycetota</taxon>
        <taxon>Actinomycetes</taxon>
        <taxon>Mycobacteriales</taxon>
        <taxon>Nocardiaceae</taxon>
        <taxon>Nocardia</taxon>
    </lineage>
</organism>
<proteinExistence type="predicted"/>
<reference evidence="3 4" key="1">
    <citation type="submission" date="2024-10" db="EMBL/GenBank/DDBJ databases">
        <title>The Natural Products Discovery Center: Release of the First 8490 Sequenced Strains for Exploring Actinobacteria Biosynthetic Diversity.</title>
        <authorList>
            <person name="Kalkreuter E."/>
            <person name="Kautsar S.A."/>
            <person name="Yang D."/>
            <person name="Bader C.D."/>
            <person name="Teijaro C.N."/>
            <person name="Fluegel L."/>
            <person name="Davis C.M."/>
            <person name="Simpson J.R."/>
            <person name="Lauterbach L."/>
            <person name="Steele A.D."/>
            <person name="Gui C."/>
            <person name="Meng S."/>
            <person name="Li G."/>
            <person name="Viehrig K."/>
            <person name="Ye F."/>
            <person name="Su P."/>
            <person name="Kiefer A.F."/>
            <person name="Nichols A."/>
            <person name="Cepeda A.J."/>
            <person name="Yan W."/>
            <person name="Fan B."/>
            <person name="Jiang Y."/>
            <person name="Adhikari A."/>
            <person name="Zheng C.-J."/>
            <person name="Schuster L."/>
            <person name="Cowan T.M."/>
            <person name="Smanski M.J."/>
            <person name="Chevrette M.G."/>
            <person name="De Carvalho L.P.S."/>
            <person name="Shen B."/>
        </authorList>
    </citation>
    <scope>NUCLEOTIDE SEQUENCE [LARGE SCALE GENOMIC DNA]</scope>
    <source>
        <strain evidence="3 4">NPDC004045</strain>
    </source>
</reference>
<protein>
    <recommendedName>
        <fullName evidence="2">DUF8175 domain-containing protein</fullName>
    </recommendedName>
</protein>
<dbReference type="PROSITE" id="PS51257">
    <property type="entry name" value="PROKAR_LIPOPROTEIN"/>
    <property type="match status" value="1"/>
</dbReference>
<dbReference type="Proteomes" id="UP001601444">
    <property type="component" value="Unassembled WGS sequence"/>
</dbReference>
<feature type="chain" id="PRO_5046244717" description="DUF8175 domain-containing protein" evidence="1">
    <location>
        <begin position="26"/>
        <end position="203"/>
    </location>
</feature>
<feature type="signal peptide" evidence="1">
    <location>
        <begin position="1"/>
        <end position="25"/>
    </location>
</feature>
<keyword evidence="1" id="KW-0732">Signal</keyword>
<sequence>MNSTVTRPVAAFGFALLAAAGTACGGQSTGPDLTAAPTGVKWRDYQGIALPHTDQGPTAVTDGVASGFEHSPRGAGLAALTHTIRLSVAPDNQWPAVLARSVVAGPGRDAWAVNRVQLSITGPAAVEYAPTLLGYKITGYTDEQTRVDVFTEYADRSRAVNHTTVTWADGDWRLQLPDPASQVRPVDEVDELPPDIVELEARQ</sequence>
<comment type="caution">
    <text evidence="3">The sequence shown here is derived from an EMBL/GenBank/DDBJ whole genome shotgun (WGS) entry which is preliminary data.</text>
</comment>
<dbReference type="EMBL" id="JBIAMX010000008">
    <property type="protein sequence ID" value="MFF0544320.1"/>
    <property type="molecule type" value="Genomic_DNA"/>
</dbReference>
<feature type="domain" description="DUF8175" evidence="2">
    <location>
        <begin position="22"/>
        <end position="189"/>
    </location>
</feature>
<evidence type="ECO:0000313" key="3">
    <source>
        <dbReference type="EMBL" id="MFF0544320.1"/>
    </source>
</evidence>
<name>A0ABW6PPY9_9NOCA</name>
<accession>A0ABW6PPY9</accession>
<evidence type="ECO:0000259" key="2">
    <source>
        <dbReference type="Pfam" id="PF26526"/>
    </source>
</evidence>